<feature type="region of interest" description="Disordered" evidence="1">
    <location>
        <begin position="1"/>
        <end position="42"/>
    </location>
</feature>
<evidence type="ECO:0000256" key="1">
    <source>
        <dbReference type="SAM" id="MobiDB-lite"/>
    </source>
</evidence>
<reference evidence="2" key="1">
    <citation type="submission" date="2014-09" db="EMBL/GenBank/DDBJ databases">
        <authorList>
            <person name="Magalhaes I.L.F."/>
            <person name="Oliveira U."/>
            <person name="Santos F.R."/>
            <person name="Vidigal T.H.D.A."/>
            <person name="Brescovit A.D."/>
            <person name="Santos A.J."/>
        </authorList>
    </citation>
    <scope>NUCLEOTIDE SEQUENCE</scope>
    <source>
        <tissue evidence="2">Shoot tissue taken approximately 20 cm above the soil surface</tissue>
    </source>
</reference>
<dbReference type="AlphaFoldDB" id="A0A0A9AQ99"/>
<feature type="compositionally biased region" description="Polar residues" evidence="1">
    <location>
        <begin position="18"/>
        <end position="30"/>
    </location>
</feature>
<proteinExistence type="predicted"/>
<name>A0A0A9AQ99_ARUDO</name>
<reference evidence="2" key="2">
    <citation type="journal article" date="2015" name="Data Brief">
        <title>Shoot transcriptome of the giant reed, Arundo donax.</title>
        <authorList>
            <person name="Barrero R.A."/>
            <person name="Guerrero F.D."/>
            <person name="Moolhuijzen P."/>
            <person name="Goolsby J.A."/>
            <person name="Tidwell J."/>
            <person name="Bellgard S.E."/>
            <person name="Bellgard M.I."/>
        </authorList>
    </citation>
    <scope>NUCLEOTIDE SEQUENCE</scope>
    <source>
        <tissue evidence="2">Shoot tissue taken approximately 20 cm above the soil surface</tissue>
    </source>
</reference>
<feature type="compositionally biased region" description="Basic residues" evidence="1">
    <location>
        <begin position="1"/>
        <end position="16"/>
    </location>
</feature>
<protein>
    <submittedName>
        <fullName evidence="2">Uncharacterized protein</fullName>
    </submittedName>
</protein>
<dbReference type="EMBL" id="GBRH01246815">
    <property type="protein sequence ID" value="JAD51080.1"/>
    <property type="molecule type" value="Transcribed_RNA"/>
</dbReference>
<evidence type="ECO:0000313" key="2">
    <source>
        <dbReference type="EMBL" id="JAD51080.1"/>
    </source>
</evidence>
<sequence>MPYKRGHGRARSRHYKASSGSRAITANSSRDMALWPSLSRRS</sequence>
<accession>A0A0A9AQ99</accession>
<organism evidence="2">
    <name type="scientific">Arundo donax</name>
    <name type="common">Giant reed</name>
    <name type="synonym">Donax arundinaceus</name>
    <dbReference type="NCBI Taxonomy" id="35708"/>
    <lineage>
        <taxon>Eukaryota</taxon>
        <taxon>Viridiplantae</taxon>
        <taxon>Streptophyta</taxon>
        <taxon>Embryophyta</taxon>
        <taxon>Tracheophyta</taxon>
        <taxon>Spermatophyta</taxon>
        <taxon>Magnoliopsida</taxon>
        <taxon>Liliopsida</taxon>
        <taxon>Poales</taxon>
        <taxon>Poaceae</taxon>
        <taxon>PACMAD clade</taxon>
        <taxon>Arundinoideae</taxon>
        <taxon>Arundineae</taxon>
        <taxon>Arundo</taxon>
    </lineage>
</organism>